<dbReference type="AlphaFoldDB" id="A0A0F9PE65"/>
<proteinExistence type="predicted"/>
<name>A0A0F9PE65_9ZZZZ</name>
<accession>A0A0F9PE65</accession>
<comment type="caution">
    <text evidence="1">The sequence shown here is derived from an EMBL/GenBank/DDBJ whole genome shotgun (WGS) entry which is preliminary data.</text>
</comment>
<protein>
    <submittedName>
        <fullName evidence="1">Uncharacterized protein</fullName>
    </submittedName>
</protein>
<sequence length="109" mass="12745">MKAALPKDVTRLLEQIPEEQRPKGEEEVTFWKFLAYELARMMTLAAEVEKPKIMLNNCRQAGDQFIFEFFVNDTSRPIRDELNWHGQNTSQWIYAGCIKVEDGMVSTHH</sequence>
<evidence type="ECO:0000313" key="1">
    <source>
        <dbReference type="EMBL" id="KKM99290.1"/>
    </source>
</evidence>
<gene>
    <name evidence="1" type="ORF">LCGC14_1149260</name>
</gene>
<reference evidence="1" key="1">
    <citation type="journal article" date="2015" name="Nature">
        <title>Complex archaea that bridge the gap between prokaryotes and eukaryotes.</title>
        <authorList>
            <person name="Spang A."/>
            <person name="Saw J.H."/>
            <person name="Jorgensen S.L."/>
            <person name="Zaremba-Niedzwiedzka K."/>
            <person name="Martijn J."/>
            <person name="Lind A.E."/>
            <person name="van Eijk R."/>
            <person name="Schleper C."/>
            <person name="Guy L."/>
            <person name="Ettema T.J."/>
        </authorList>
    </citation>
    <scope>NUCLEOTIDE SEQUENCE</scope>
</reference>
<dbReference type="EMBL" id="LAZR01005514">
    <property type="protein sequence ID" value="KKM99290.1"/>
    <property type="molecule type" value="Genomic_DNA"/>
</dbReference>
<organism evidence="1">
    <name type="scientific">marine sediment metagenome</name>
    <dbReference type="NCBI Taxonomy" id="412755"/>
    <lineage>
        <taxon>unclassified sequences</taxon>
        <taxon>metagenomes</taxon>
        <taxon>ecological metagenomes</taxon>
    </lineage>
</organism>